<feature type="transmembrane region" description="Helical" evidence="1">
    <location>
        <begin position="131"/>
        <end position="155"/>
    </location>
</feature>
<feature type="transmembrane region" description="Helical" evidence="1">
    <location>
        <begin position="40"/>
        <end position="66"/>
    </location>
</feature>
<keyword evidence="1" id="KW-0812">Transmembrane</keyword>
<keyword evidence="1" id="KW-1133">Transmembrane helix</keyword>
<dbReference type="PANTHER" id="PTHR36832:SF2">
    <property type="entry name" value="INTEGRAL MEMBRANE PROTEIN"/>
    <property type="match status" value="1"/>
</dbReference>
<gene>
    <name evidence="2" type="ORF">GCM10010201_30320</name>
</gene>
<feature type="transmembrane region" description="Helical" evidence="1">
    <location>
        <begin position="78"/>
        <end position="97"/>
    </location>
</feature>
<keyword evidence="3" id="KW-1185">Reference proteome</keyword>
<evidence type="ECO:0000313" key="2">
    <source>
        <dbReference type="EMBL" id="GAA2529092.1"/>
    </source>
</evidence>
<reference evidence="2 3" key="1">
    <citation type="journal article" date="2019" name="Int. J. Syst. Evol. Microbiol.">
        <title>The Global Catalogue of Microorganisms (GCM) 10K type strain sequencing project: providing services to taxonomists for standard genome sequencing and annotation.</title>
        <authorList>
            <consortium name="The Broad Institute Genomics Platform"/>
            <consortium name="The Broad Institute Genome Sequencing Center for Infectious Disease"/>
            <person name="Wu L."/>
            <person name="Ma J."/>
        </authorList>
    </citation>
    <scope>NUCLEOTIDE SEQUENCE [LARGE SCALE GENOMIC DNA]</scope>
    <source>
        <strain evidence="2 3">JCM 3367</strain>
    </source>
</reference>
<dbReference type="Proteomes" id="UP001499978">
    <property type="component" value="Unassembled WGS sequence"/>
</dbReference>
<proteinExistence type="predicted"/>
<protein>
    <submittedName>
        <fullName evidence="2">ABC-2 family transporter protein</fullName>
    </submittedName>
</protein>
<organism evidence="2 3">
    <name type="scientific">Pilimelia columellifera subsp. columellifera</name>
    <dbReference type="NCBI Taxonomy" id="706583"/>
    <lineage>
        <taxon>Bacteria</taxon>
        <taxon>Bacillati</taxon>
        <taxon>Actinomycetota</taxon>
        <taxon>Actinomycetes</taxon>
        <taxon>Micromonosporales</taxon>
        <taxon>Micromonosporaceae</taxon>
        <taxon>Pilimelia</taxon>
    </lineage>
</organism>
<evidence type="ECO:0000256" key="1">
    <source>
        <dbReference type="SAM" id="Phobius"/>
    </source>
</evidence>
<feature type="transmembrane region" description="Helical" evidence="1">
    <location>
        <begin position="161"/>
        <end position="190"/>
    </location>
</feature>
<accession>A0ABN3NQR3</accession>
<name>A0ABN3NQR3_9ACTN</name>
<dbReference type="RefSeq" id="WP_344173600.1">
    <property type="nucleotide sequence ID" value="NZ_BAAARY010000016.1"/>
</dbReference>
<sequence length="284" mass="30770">MSYLTASGESVRIRVDPGGTALFVSLIRAGFRRYATYWQAALAGLFTNTVFGLLRCYVLLAVVAGAGGSAAGYSGPQLVTYTWVTQGLLAVVMLWGWTDLSDRIRSGDIVTDLLRPASPIRTYLAIDLGRAAFALLSRFVVPITVGALVFTMFVPQRGSTWPLFVVSVALAVVLCFACRYLVNCVAYWLLDSRGPVIAWQLASGMLAGLGFPLRFLPDWLVAVLWIGTPFPSMMQASVDVVIERDPVGTQVAIVGWQAVWAVAMLALCGLVQRRAERRMVVQGG</sequence>
<comment type="caution">
    <text evidence="2">The sequence shown here is derived from an EMBL/GenBank/DDBJ whole genome shotgun (WGS) entry which is preliminary data.</text>
</comment>
<dbReference type="InterPro" id="IPR010390">
    <property type="entry name" value="ABC-2_transporter-like"/>
</dbReference>
<dbReference type="PANTHER" id="PTHR36832">
    <property type="entry name" value="SLR1174 PROTEIN-RELATED"/>
    <property type="match status" value="1"/>
</dbReference>
<evidence type="ECO:0000313" key="3">
    <source>
        <dbReference type="Proteomes" id="UP001499978"/>
    </source>
</evidence>
<feature type="transmembrane region" description="Helical" evidence="1">
    <location>
        <begin position="247"/>
        <end position="271"/>
    </location>
</feature>
<keyword evidence="1" id="KW-0472">Membrane</keyword>
<dbReference type="EMBL" id="BAAARY010000016">
    <property type="protein sequence ID" value="GAA2529092.1"/>
    <property type="molecule type" value="Genomic_DNA"/>
</dbReference>
<feature type="transmembrane region" description="Helical" evidence="1">
    <location>
        <begin position="202"/>
        <end position="227"/>
    </location>
</feature>
<dbReference type="Pfam" id="PF06182">
    <property type="entry name" value="ABC2_membrane_6"/>
    <property type="match status" value="1"/>
</dbReference>